<gene>
    <name evidence="2" type="ORF">B0H17DRAFT_51598</name>
</gene>
<comment type="caution">
    <text evidence="2">The sequence shown here is derived from an EMBL/GenBank/DDBJ whole genome shotgun (WGS) entry which is preliminary data.</text>
</comment>
<evidence type="ECO:0000256" key="1">
    <source>
        <dbReference type="SAM" id="Phobius"/>
    </source>
</evidence>
<sequence length="468" mass="51145">MSVSLCLSRAIFSYRLGYTPQHPYPWRWMTPIAICVFLMLSGFLAALNVPLSAYNIDQEFTYRPNDTLPPLPLSNMLPELLQHPTNGFTPQILAVGDVIQLNNSVFNYTIMEAFDALDNSQPVSSFSYYNNPFSDGCDVTNMTVNLAIGPDANNDQVIDLIVDFTVSVNCRIPTLFTMIWSGTRGITSIPLQTGINPARDDFNNLSSDMGSVFLFWPRPSVNTSEIPDGGQLTTLRVTVLPCCNCGVDSSTEPAGDDSDPTQAPCGLLPARLQATQLYIEHSAQPIPVTFDGPNSTDIFSGLPSTISDYFNNTPVSALNDVFQNTFQSLYHLARMELGVIVENQIYASPEMYNNSISPVYIPGFESSTPVPPSNYLAANTSRISTSNATLMSEWIASVRSFNESDRVPVMLYPRSVPRLKPLGSAITSVFVSTFAMLSTLWTIFSMVAAALARSYAGKCASNLLSLPG</sequence>
<protein>
    <recommendedName>
        <fullName evidence="4">Transmembrane protein</fullName>
    </recommendedName>
</protein>
<proteinExistence type="predicted"/>
<keyword evidence="1" id="KW-0812">Transmembrane</keyword>
<dbReference type="AlphaFoldDB" id="A0AAD7GER6"/>
<evidence type="ECO:0000313" key="3">
    <source>
        <dbReference type="Proteomes" id="UP001221757"/>
    </source>
</evidence>
<name>A0AAD7GER6_MYCRO</name>
<evidence type="ECO:0008006" key="4">
    <source>
        <dbReference type="Google" id="ProtNLM"/>
    </source>
</evidence>
<feature type="transmembrane region" description="Helical" evidence="1">
    <location>
        <begin position="422"/>
        <end position="444"/>
    </location>
</feature>
<accession>A0AAD7GER6</accession>
<organism evidence="2 3">
    <name type="scientific">Mycena rosella</name>
    <name type="common">Pink bonnet</name>
    <name type="synonym">Agaricus rosellus</name>
    <dbReference type="NCBI Taxonomy" id="1033263"/>
    <lineage>
        <taxon>Eukaryota</taxon>
        <taxon>Fungi</taxon>
        <taxon>Dikarya</taxon>
        <taxon>Basidiomycota</taxon>
        <taxon>Agaricomycotina</taxon>
        <taxon>Agaricomycetes</taxon>
        <taxon>Agaricomycetidae</taxon>
        <taxon>Agaricales</taxon>
        <taxon>Marasmiineae</taxon>
        <taxon>Mycenaceae</taxon>
        <taxon>Mycena</taxon>
    </lineage>
</organism>
<evidence type="ECO:0000313" key="2">
    <source>
        <dbReference type="EMBL" id="KAJ7682906.1"/>
    </source>
</evidence>
<keyword evidence="3" id="KW-1185">Reference proteome</keyword>
<feature type="transmembrane region" description="Helical" evidence="1">
    <location>
        <begin position="28"/>
        <end position="49"/>
    </location>
</feature>
<keyword evidence="1" id="KW-0472">Membrane</keyword>
<dbReference type="Proteomes" id="UP001221757">
    <property type="component" value="Unassembled WGS sequence"/>
</dbReference>
<keyword evidence="1" id="KW-1133">Transmembrane helix</keyword>
<reference evidence="2" key="1">
    <citation type="submission" date="2023-03" db="EMBL/GenBank/DDBJ databases">
        <title>Massive genome expansion in bonnet fungi (Mycena s.s.) driven by repeated elements and novel gene families across ecological guilds.</title>
        <authorList>
            <consortium name="Lawrence Berkeley National Laboratory"/>
            <person name="Harder C.B."/>
            <person name="Miyauchi S."/>
            <person name="Viragh M."/>
            <person name="Kuo A."/>
            <person name="Thoen E."/>
            <person name="Andreopoulos B."/>
            <person name="Lu D."/>
            <person name="Skrede I."/>
            <person name="Drula E."/>
            <person name="Henrissat B."/>
            <person name="Morin E."/>
            <person name="Kohler A."/>
            <person name="Barry K."/>
            <person name="LaButti K."/>
            <person name="Morin E."/>
            <person name="Salamov A."/>
            <person name="Lipzen A."/>
            <person name="Mereny Z."/>
            <person name="Hegedus B."/>
            <person name="Baldrian P."/>
            <person name="Stursova M."/>
            <person name="Weitz H."/>
            <person name="Taylor A."/>
            <person name="Grigoriev I.V."/>
            <person name="Nagy L.G."/>
            <person name="Martin F."/>
            <person name="Kauserud H."/>
        </authorList>
    </citation>
    <scope>NUCLEOTIDE SEQUENCE</scope>
    <source>
        <strain evidence="2">CBHHK067</strain>
    </source>
</reference>
<dbReference type="EMBL" id="JARKIE010000113">
    <property type="protein sequence ID" value="KAJ7682906.1"/>
    <property type="molecule type" value="Genomic_DNA"/>
</dbReference>